<evidence type="ECO:0000313" key="3">
    <source>
        <dbReference type="Proteomes" id="UP000035481"/>
    </source>
</evidence>
<dbReference type="Gene3D" id="3.30.700.10">
    <property type="entry name" value="Glycoprotein, Type 4 Pilin"/>
    <property type="match status" value="1"/>
</dbReference>
<organism evidence="2 3">
    <name type="scientific">Dyella japonica DSM 16301</name>
    <dbReference type="NCBI Taxonomy" id="1440762"/>
    <lineage>
        <taxon>Bacteria</taxon>
        <taxon>Pseudomonadati</taxon>
        <taxon>Pseudomonadota</taxon>
        <taxon>Gammaproteobacteria</taxon>
        <taxon>Lysobacterales</taxon>
        <taxon>Rhodanobacteraceae</taxon>
        <taxon>Dyella</taxon>
    </lineage>
</organism>
<evidence type="ECO:0000256" key="1">
    <source>
        <dbReference type="SAM" id="Phobius"/>
    </source>
</evidence>
<gene>
    <name evidence="2" type="ORF">Y882_00835</name>
</gene>
<dbReference type="InterPro" id="IPR012902">
    <property type="entry name" value="N_methyl_site"/>
</dbReference>
<dbReference type="NCBIfam" id="TIGR02532">
    <property type="entry name" value="IV_pilin_GFxxxE"/>
    <property type="match status" value="1"/>
</dbReference>
<dbReference type="PROSITE" id="PS00409">
    <property type="entry name" value="PROKAR_NTER_METHYL"/>
    <property type="match status" value="1"/>
</dbReference>
<keyword evidence="1" id="KW-0472">Membrane</keyword>
<dbReference type="PATRIC" id="fig|1440762.4.peg.919"/>
<feature type="transmembrane region" description="Helical" evidence="1">
    <location>
        <begin position="20"/>
        <end position="40"/>
    </location>
</feature>
<dbReference type="InterPro" id="IPR031982">
    <property type="entry name" value="PilE-like"/>
</dbReference>
<protein>
    <submittedName>
        <fullName evidence="2">PilE protein</fullName>
    </submittedName>
</protein>
<keyword evidence="1" id="KW-0812">Transmembrane</keyword>
<evidence type="ECO:0000313" key="2">
    <source>
        <dbReference type="EMBL" id="KLD65975.1"/>
    </source>
</evidence>
<dbReference type="Pfam" id="PF16732">
    <property type="entry name" value="ComP_DUS"/>
    <property type="match status" value="1"/>
</dbReference>
<keyword evidence="1" id="KW-1133">Transmembrane helix</keyword>
<name>A0A0G9H838_9GAMM</name>
<reference evidence="2 3" key="1">
    <citation type="journal article" date="2015" name="Antonie Van Leeuwenhoek">
        <title>A phylogenomic and molecular marker based taxonomic framework for the order Xanthomonadales: proposal to transfer the families Algiphilaceae and Solimonadaceae to the order Nevskiales ord. nov. and to create a new family within the order Xanthomonadales, the family Rhodanobacteraceae fam. nov., containing the genus Rhodanobacter and its closest relatives.</title>
        <authorList>
            <person name="Naushad S."/>
            <person name="Adeolu M."/>
            <person name="Wong S."/>
            <person name="Sohail M."/>
            <person name="Schellhorn H.E."/>
            <person name="Gupta R.S."/>
        </authorList>
    </citation>
    <scope>NUCLEOTIDE SEQUENCE [LARGE SCALE GENOMIC DNA]</scope>
    <source>
        <strain evidence="2 3">DSM 16301</strain>
    </source>
</reference>
<dbReference type="Pfam" id="PF07963">
    <property type="entry name" value="N_methyl"/>
    <property type="match status" value="1"/>
</dbReference>
<comment type="caution">
    <text evidence="2">The sequence shown here is derived from an EMBL/GenBank/DDBJ whole genome shotgun (WGS) entry which is preliminary data.</text>
</comment>
<dbReference type="PANTHER" id="PTHR30093">
    <property type="entry name" value="GENERAL SECRETION PATHWAY PROTEIN G"/>
    <property type="match status" value="1"/>
</dbReference>
<dbReference type="Proteomes" id="UP000035481">
    <property type="component" value="Unassembled WGS sequence"/>
</dbReference>
<dbReference type="OrthoDB" id="5296638at2"/>
<dbReference type="AlphaFoldDB" id="A0A0G9H838"/>
<dbReference type="STRING" id="1440762.Y882_00835"/>
<dbReference type="EMBL" id="JPLA01000002">
    <property type="protein sequence ID" value="KLD65975.1"/>
    <property type="molecule type" value="Genomic_DNA"/>
</dbReference>
<sequence length="163" mass="17199">MSNVSLNRRNPTGGYLQAGFTLIELMVVVAIIAILAAIAWPSYIKQVTKTNRVAAEGCLSEYSNYMERYYTTNLRYDQVPASSGTAAGTPNPITTSPATLVLGCAAASQTGTNYAYTVPASSATSYTIQATPIGAQLKRDTQCGALTLDQAGTRSPTTAGCWQ</sequence>
<accession>A0A0G9H838</accession>
<dbReference type="RefSeq" id="WP_046969973.1">
    <property type="nucleotide sequence ID" value="NZ_JPLA01000002.1"/>
</dbReference>
<dbReference type="InterPro" id="IPR045584">
    <property type="entry name" value="Pilin-like"/>
</dbReference>
<dbReference type="GO" id="GO:0043683">
    <property type="term" value="P:type IV pilus assembly"/>
    <property type="evidence" value="ECO:0007669"/>
    <property type="project" value="InterPro"/>
</dbReference>
<dbReference type="PANTHER" id="PTHR30093:SF47">
    <property type="entry name" value="TYPE IV PILUS NON-CORE MINOR PILIN PILE"/>
    <property type="match status" value="1"/>
</dbReference>
<proteinExistence type="predicted"/>
<dbReference type="SUPFAM" id="SSF54523">
    <property type="entry name" value="Pili subunits"/>
    <property type="match status" value="1"/>
</dbReference>